<dbReference type="EMBL" id="CP011494">
    <property type="protein sequence ID" value="AKO53094.1"/>
    <property type="molecule type" value="Genomic_DNA"/>
</dbReference>
<name>A0A0H4I2B2_9GAMM</name>
<evidence type="ECO:0000256" key="2">
    <source>
        <dbReference type="ARBA" id="ARBA00022801"/>
    </source>
</evidence>
<proteinExistence type="inferred from homology"/>
<protein>
    <submittedName>
        <fullName evidence="4">Alpha/beta hydrolase</fullName>
    </submittedName>
</protein>
<feature type="domain" description="Alpha/beta hydrolase fold-3" evidence="3">
    <location>
        <begin position="115"/>
        <end position="329"/>
    </location>
</feature>
<keyword evidence="5" id="KW-1185">Reference proteome</keyword>
<reference evidence="4 5" key="1">
    <citation type="submission" date="2015-05" db="EMBL/GenBank/DDBJ databases">
        <title>Complete genome of Marinobacter psychrophilus strain 20041T isolated from sea-ice of the Canadian Basin.</title>
        <authorList>
            <person name="Song L."/>
            <person name="Ren L."/>
            <person name="Yu Y."/>
            <person name="Wang X."/>
        </authorList>
    </citation>
    <scope>NUCLEOTIDE SEQUENCE [LARGE SCALE GENOMIC DNA]</scope>
    <source>
        <strain evidence="4 5">20041</strain>
    </source>
</reference>
<gene>
    <name evidence="4" type="ORF">ABA45_12300</name>
</gene>
<sequence>MMWVLYLLIFIGLFLLVFLTVSFVLLRPEDYSTFDSHEFKSRTALPSIANKEVIERVRNMGRQLHGVRGRARILAMRQYMDGISDDLQMVSTVTATDQPRGEWVVAPGADTRRRILYIHGGAWMAGSPRSHRSMTDQLSQIGKAAVFAVDYRLMPEYRYMAGVEDCRKAYEWLLDNGPEGKQEAQIMVIAGDSAGGSHTLALIAWLRDQKLRQADAAIALSPSTDMTMTAPSNRSNIATDPMLGPMFGGLQKVPLSVLWWFSTATFRMRPASPVASPLRGPLHDLPPTLIQASDCEMLIDNARRYAAKAQAEGSPVELHIWQGMVHVWQIFGPMLPEADEAFDDMAEFLRVHTGAEEQDHTS</sequence>
<dbReference type="KEGG" id="mpq:ABA45_12300"/>
<dbReference type="InterPro" id="IPR050300">
    <property type="entry name" value="GDXG_lipolytic_enzyme"/>
</dbReference>
<organism evidence="4 5">
    <name type="scientific">Marinobacter psychrophilus</name>
    <dbReference type="NCBI Taxonomy" id="330734"/>
    <lineage>
        <taxon>Bacteria</taxon>
        <taxon>Pseudomonadati</taxon>
        <taxon>Pseudomonadota</taxon>
        <taxon>Gammaproteobacteria</taxon>
        <taxon>Pseudomonadales</taxon>
        <taxon>Marinobacteraceae</taxon>
        <taxon>Marinobacter</taxon>
    </lineage>
</organism>
<dbReference type="PANTHER" id="PTHR48081">
    <property type="entry name" value="AB HYDROLASE SUPERFAMILY PROTEIN C4A8.06C"/>
    <property type="match status" value="1"/>
</dbReference>
<evidence type="ECO:0000313" key="5">
    <source>
        <dbReference type="Proteomes" id="UP000036406"/>
    </source>
</evidence>
<dbReference type="Gene3D" id="3.40.50.1820">
    <property type="entry name" value="alpha/beta hydrolase"/>
    <property type="match status" value="1"/>
</dbReference>
<dbReference type="InterPro" id="IPR029058">
    <property type="entry name" value="AB_hydrolase_fold"/>
</dbReference>
<comment type="similarity">
    <text evidence="1">Belongs to the 'GDXG' lipolytic enzyme family.</text>
</comment>
<dbReference type="Pfam" id="PF07859">
    <property type="entry name" value="Abhydrolase_3"/>
    <property type="match status" value="1"/>
</dbReference>
<dbReference type="SUPFAM" id="SSF53474">
    <property type="entry name" value="alpha/beta-Hydrolases"/>
    <property type="match status" value="1"/>
</dbReference>
<keyword evidence="2 4" id="KW-0378">Hydrolase</keyword>
<dbReference type="PANTHER" id="PTHR48081:SF30">
    <property type="entry name" value="ACETYL-HYDROLASE LIPR-RELATED"/>
    <property type="match status" value="1"/>
</dbReference>
<dbReference type="GO" id="GO:0004806">
    <property type="term" value="F:triacylglycerol lipase activity"/>
    <property type="evidence" value="ECO:0007669"/>
    <property type="project" value="TreeGrafter"/>
</dbReference>
<dbReference type="AlphaFoldDB" id="A0A0H4I2B2"/>
<dbReference type="STRING" id="330734.ABA45_12300"/>
<evidence type="ECO:0000256" key="1">
    <source>
        <dbReference type="ARBA" id="ARBA00010515"/>
    </source>
</evidence>
<evidence type="ECO:0000259" key="3">
    <source>
        <dbReference type="Pfam" id="PF07859"/>
    </source>
</evidence>
<dbReference type="Proteomes" id="UP000036406">
    <property type="component" value="Chromosome"/>
</dbReference>
<dbReference type="PATRIC" id="fig|330734.3.peg.2578"/>
<dbReference type="InterPro" id="IPR002168">
    <property type="entry name" value="Lipase_GDXG_HIS_AS"/>
</dbReference>
<evidence type="ECO:0000313" key="4">
    <source>
        <dbReference type="EMBL" id="AKO53094.1"/>
    </source>
</evidence>
<accession>A0A0H4I2B2</accession>
<dbReference type="PROSITE" id="PS01173">
    <property type="entry name" value="LIPASE_GDXG_HIS"/>
    <property type="match status" value="1"/>
</dbReference>
<dbReference type="InterPro" id="IPR013094">
    <property type="entry name" value="AB_hydrolase_3"/>
</dbReference>